<dbReference type="RefSeq" id="WP_194452003.1">
    <property type="nucleotide sequence ID" value="NZ_CP063849.1"/>
</dbReference>
<feature type="transmembrane region" description="Helical" evidence="1">
    <location>
        <begin position="89"/>
        <end position="107"/>
    </location>
</feature>
<dbReference type="KEGG" id="pfer:IRI77_10390"/>
<sequence>MEAIIALHPAILSRATQIALKIPNMLHLGALSSTDLWWLAFLFLWILLSPLVGMAHSFIHFRDVGPPRVGVDIQLILIIALVQGFQYHWISGILALAAVAIYCGWTFKAWERLWASWGEDHLHGSAGIKVRVVPDLSRRINGAYPLLLPQVCFEQLSAAEIDALLARQNARPSNRPLSLCWLMPVLVAFGAGSAPPMLRPVVAAAGIVCGWAALTLCCRYLDRQADARAVRATGDSVTFIQAIAKANALMHEVPQRYRMSTWWLLPTSLEARIAAIARQTPQGRQP</sequence>
<feature type="transmembrane region" description="Helical" evidence="1">
    <location>
        <begin position="177"/>
        <end position="195"/>
    </location>
</feature>
<organism evidence="2 3">
    <name type="scientific">Paludibaculum fermentans</name>
    <dbReference type="NCBI Taxonomy" id="1473598"/>
    <lineage>
        <taxon>Bacteria</taxon>
        <taxon>Pseudomonadati</taxon>
        <taxon>Acidobacteriota</taxon>
        <taxon>Terriglobia</taxon>
        <taxon>Bryobacterales</taxon>
        <taxon>Bryobacteraceae</taxon>
        <taxon>Paludibaculum</taxon>
    </lineage>
</organism>
<feature type="transmembrane region" description="Helical" evidence="1">
    <location>
        <begin position="201"/>
        <end position="221"/>
    </location>
</feature>
<keyword evidence="3" id="KW-1185">Reference proteome</keyword>
<keyword evidence="1" id="KW-1133">Transmembrane helix</keyword>
<name>A0A7S7SMV8_PALFE</name>
<accession>A0A7S7SMV8</accession>
<dbReference type="EMBL" id="CP063849">
    <property type="protein sequence ID" value="QOY90338.1"/>
    <property type="molecule type" value="Genomic_DNA"/>
</dbReference>
<evidence type="ECO:0000256" key="1">
    <source>
        <dbReference type="SAM" id="Phobius"/>
    </source>
</evidence>
<dbReference type="Proteomes" id="UP000593892">
    <property type="component" value="Chromosome"/>
</dbReference>
<proteinExistence type="predicted"/>
<keyword evidence="1" id="KW-0812">Transmembrane</keyword>
<evidence type="ECO:0000313" key="3">
    <source>
        <dbReference type="Proteomes" id="UP000593892"/>
    </source>
</evidence>
<dbReference type="AlphaFoldDB" id="A0A7S7SMV8"/>
<gene>
    <name evidence="2" type="ORF">IRI77_10390</name>
</gene>
<protein>
    <submittedName>
        <fullName evidence="2">Uncharacterized protein</fullName>
    </submittedName>
</protein>
<feature type="transmembrane region" description="Helical" evidence="1">
    <location>
        <begin position="36"/>
        <end position="55"/>
    </location>
</feature>
<evidence type="ECO:0000313" key="2">
    <source>
        <dbReference type="EMBL" id="QOY90338.1"/>
    </source>
</evidence>
<keyword evidence="1" id="KW-0472">Membrane</keyword>
<reference evidence="2 3" key="1">
    <citation type="submission" date="2020-10" db="EMBL/GenBank/DDBJ databases">
        <title>Complete genome sequence of Paludibaculum fermentans P105T, a facultatively anaerobic acidobacterium capable of dissimilatory Fe(III) reduction.</title>
        <authorList>
            <person name="Dedysh S.N."/>
            <person name="Beletsky A.V."/>
            <person name="Kulichevskaya I.S."/>
            <person name="Mardanov A.V."/>
            <person name="Ravin N.V."/>
        </authorList>
    </citation>
    <scope>NUCLEOTIDE SEQUENCE [LARGE SCALE GENOMIC DNA]</scope>
    <source>
        <strain evidence="2 3">P105</strain>
    </source>
</reference>